<evidence type="ECO:0000259" key="2">
    <source>
        <dbReference type="Pfam" id="PF13843"/>
    </source>
</evidence>
<dbReference type="Proteomes" id="UP000691718">
    <property type="component" value="Unassembled WGS sequence"/>
</dbReference>
<evidence type="ECO:0000313" key="3">
    <source>
        <dbReference type="EMBL" id="CAG5017346.1"/>
    </source>
</evidence>
<keyword evidence="4" id="KW-1185">Reference proteome</keyword>
<dbReference type="PANTHER" id="PTHR46599">
    <property type="entry name" value="PIGGYBAC TRANSPOSABLE ELEMENT-DERIVED PROTEIN 4"/>
    <property type="match status" value="1"/>
</dbReference>
<dbReference type="AlphaFoldDB" id="A0A8S3XCB1"/>
<feature type="compositionally biased region" description="Basic and acidic residues" evidence="1">
    <location>
        <begin position="374"/>
        <end position="383"/>
    </location>
</feature>
<dbReference type="OrthoDB" id="5876240at2759"/>
<gene>
    <name evidence="3" type="ORF">PAPOLLO_LOCUS16656</name>
</gene>
<feature type="compositionally biased region" description="Acidic residues" evidence="1">
    <location>
        <begin position="281"/>
        <end position="290"/>
    </location>
</feature>
<feature type="compositionally biased region" description="Polar residues" evidence="1">
    <location>
        <begin position="327"/>
        <end position="347"/>
    </location>
</feature>
<feature type="region of interest" description="Disordered" evidence="1">
    <location>
        <begin position="1"/>
        <end position="73"/>
    </location>
</feature>
<feature type="compositionally biased region" description="Basic and acidic residues" evidence="1">
    <location>
        <begin position="294"/>
        <end position="306"/>
    </location>
</feature>
<name>A0A8S3XCB1_PARAO</name>
<feature type="compositionally biased region" description="Acidic residues" evidence="1">
    <location>
        <begin position="14"/>
        <end position="36"/>
    </location>
</feature>
<dbReference type="PANTHER" id="PTHR46599:SF3">
    <property type="entry name" value="PIGGYBAC TRANSPOSABLE ELEMENT-DERIVED PROTEIN 4"/>
    <property type="match status" value="1"/>
</dbReference>
<comment type="caution">
    <text evidence="3">The sequence shown here is derived from an EMBL/GenBank/DDBJ whole genome shotgun (WGS) entry which is preliminary data.</text>
</comment>
<evidence type="ECO:0000256" key="1">
    <source>
        <dbReference type="SAM" id="MobiDB-lite"/>
    </source>
</evidence>
<feature type="domain" description="PiggyBac transposable element-derived protein" evidence="2">
    <location>
        <begin position="419"/>
        <end position="700"/>
    </location>
</feature>
<proteinExistence type="predicted"/>
<dbReference type="EMBL" id="CAJQZP010001124">
    <property type="protein sequence ID" value="CAG5017346.1"/>
    <property type="molecule type" value="Genomic_DNA"/>
</dbReference>
<reference evidence="3" key="1">
    <citation type="submission" date="2021-04" db="EMBL/GenBank/DDBJ databases">
        <authorList>
            <person name="Tunstrom K."/>
        </authorList>
    </citation>
    <scope>NUCLEOTIDE SEQUENCE</scope>
</reference>
<feature type="region of interest" description="Disordered" evidence="1">
    <location>
        <begin position="252"/>
        <end position="306"/>
    </location>
</feature>
<feature type="region of interest" description="Disordered" evidence="1">
    <location>
        <begin position="720"/>
        <end position="744"/>
    </location>
</feature>
<feature type="region of interest" description="Disordered" evidence="1">
    <location>
        <begin position="327"/>
        <end position="383"/>
    </location>
</feature>
<dbReference type="Pfam" id="PF13843">
    <property type="entry name" value="DDE_Tnp_1_7"/>
    <property type="match status" value="1"/>
</dbReference>
<organism evidence="3 4">
    <name type="scientific">Parnassius apollo</name>
    <name type="common">Apollo butterfly</name>
    <name type="synonym">Papilio apollo</name>
    <dbReference type="NCBI Taxonomy" id="110799"/>
    <lineage>
        <taxon>Eukaryota</taxon>
        <taxon>Metazoa</taxon>
        <taxon>Ecdysozoa</taxon>
        <taxon>Arthropoda</taxon>
        <taxon>Hexapoda</taxon>
        <taxon>Insecta</taxon>
        <taxon>Pterygota</taxon>
        <taxon>Neoptera</taxon>
        <taxon>Endopterygota</taxon>
        <taxon>Lepidoptera</taxon>
        <taxon>Glossata</taxon>
        <taxon>Ditrysia</taxon>
        <taxon>Papilionoidea</taxon>
        <taxon>Papilionidae</taxon>
        <taxon>Parnassiinae</taxon>
        <taxon>Parnassini</taxon>
        <taxon>Parnassius</taxon>
        <taxon>Parnassius</taxon>
    </lineage>
</organism>
<sequence length="744" mass="85828">MDAQSQRVARWLEETDEEEENDLEDLPSSEDEEDCCLEERHDSESEQESDVGEQIIPDTPSALQPLSESSSDEDVPLANLRIYKSKSGEDSFKRWTKESDTVNEDLRFVDSPTLDIENTSSAALVPKYTHVTQKYIKPPIYAPSDYVARMQQARPRNPYDVKSIHYDFFLNYEELESNFKSIRPGRSVVFGPFGIKNNDIVPITVCENVDFAFPYIPDISSDSDNEDDCLQPVRNRKCHRIVSETEKELRRILEESDYEQNSQSISSDEEENDTDGRSDVPDFDDDDSVADPDFIPHDLSPDRSSLRDINIQHSIEQHMNNDIFESTVTSHPSTSRNSNDTSQQIQITAPPDSDSDDDGDIEINAAPTGIIPPTERRMKEHDEENGWSYDIQPLVRQIFSNSENFIQTENNPENADVFTIFRLLVDDNFFDLVIEQTNLYAEQLIANNSGGRLSRWRPVNKEEMEKFMGIYLLTGIIRFPTLECYWKKDPIFYHPLLHQLQMSYNRFIAILRCWHFVDNTIERDVNNRLYKIQLSPKDCVVVDESMVPFQGRLLIRQYNPNKTHKYGLKIYKVTTDDGYVWKYKVYSGQDPQISNLDKPGSVIIELCEDLLDQGRMIIADNWYTSIPLAEYLLQRKTDLCGTLRKNRKNLPLLIKNKKLKRGEQVAAQKNNVTILKWHDKRDVLMISTCHADEQTMSTGRNPRPKPNMILNTIIEKKVEKDDRACSGSRPAPQPATQVEHESVP</sequence>
<protein>
    <submittedName>
        <fullName evidence="3">(apollo) hypothetical protein</fullName>
    </submittedName>
</protein>
<dbReference type="InterPro" id="IPR029526">
    <property type="entry name" value="PGBD"/>
</dbReference>
<accession>A0A8S3XCB1</accession>
<evidence type="ECO:0000313" key="4">
    <source>
        <dbReference type="Proteomes" id="UP000691718"/>
    </source>
</evidence>